<feature type="transmembrane region" description="Helical" evidence="1">
    <location>
        <begin position="365"/>
        <end position="386"/>
    </location>
</feature>
<reference evidence="2" key="1">
    <citation type="submission" date="2023-03" db="EMBL/GenBank/DDBJ databases">
        <authorList>
            <person name="Shen W."/>
            <person name="Cai J."/>
        </authorList>
    </citation>
    <scope>NUCLEOTIDE SEQUENCE</scope>
    <source>
        <strain evidence="2">Y15</strain>
    </source>
</reference>
<keyword evidence="1" id="KW-0472">Membrane</keyword>
<evidence type="ECO:0000313" key="3">
    <source>
        <dbReference type="Proteomes" id="UP001254770"/>
    </source>
</evidence>
<feature type="transmembrane region" description="Helical" evidence="1">
    <location>
        <begin position="332"/>
        <end position="353"/>
    </location>
</feature>
<evidence type="ECO:0000256" key="1">
    <source>
        <dbReference type="SAM" id="Phobius"/>
    </source>
</evidence>
<feature type="transmembrane region" description="Helical" evidence="1">
    <location>
        <begin position="299"/>
        <end position="320"/>
    </location>
</feature>
<keyword evidence="1" id="KW-0812">Transmembrane</keyword>
<dbReference type="Proteomes" id="UP001254770">
    <property type="component" value="Unassembled WGS sequence"/>
</dbReference>
<feature type="transmembrane region" description="Helical" evidence="1">
    <location>
        <begin position="212"/>
        <end position="232"/>
    </location>
</feature>
<keyword evidence="1" id="KW-1133">Transmembrane helix</keyword>
<evidence type="ECO:0000313" key="2">
    <source>
        <dbReference type="EMBL" id="MDT2545734.1"/>
    </source>
</evidence>
<feature type="transmembrane region" description="Helical" evidence="1">
    <location>
        <begin position="244"/>
        <end position="263"/>
    </location>
</feature>
<organism evidence="2 3">
    <name type="scientific">Enterococcus raffinosus</name>
    <dbReference type="NCBI Taxonomy" id="71452"/>
    <lineage>
        <taxon>Bacteria</taxon>
        <taxon>Bacillati</taxon>
        <taxon>Bacillota</taxon>
        <taxon>Bacilli</taxon>
        <taxon>Lactobacillales</taxon>
        <taxon>Enterococcaceae</taxon>
        <taxon>Enterococcus</taxon>
    </lineage>
</organism>
<sequence length="559" mass="64746">MNTYKGRSFRFHPKKSAILIITVILMLISFFSIAITEEVEKTNIQELKNHWTFIVKGHSDHYIFGKTEQRLKNIQPNSALIMQQQLEMSLKDPQLVVRTNHQWVSVYIGEKLIYKYAPTTKQKEPGLLQSAIHLPSNYRKEKLRIITKTPYDYYAGIPAQVFIGEAEAVDRFFILHSLPQLLLWITCSTIIILMLIVLFLKRKGPKKESILTLILIGFTFLIGLQSIILNVPASTLFEPKTLSVLYNLTAILIPVFLTSYYLLRTKKYQQYYLYGVGSQLFLLIFGVLCMVAGKLSLPVAVQIFSGFNVFMTLYTAAIALAESADQNQFYTICSPGIIMAAFIHCFFYIQLFAGAANLTTDWPLILFSGLMILISGYHFGEAITFIRHYRIKQQEYTQQLIRLNEKQSNLLTAFKLLAEKEAYMNKEALSLTYFLQQMRDYYQKEFRKQAKFFSCQLIVEQETEHQKDENLYLLIQLFEKFLNDSNFGTIDISMKQENQQLIIESSTSAFTRHSFDESVEATIPVSSHQELEQAVKRSNGDWHWQNKEKKQYFKITLGL</sequence>
<gene>
    <name evidence="2" type="ORF">P7D69_15400</name>
</gene>
<dbReference type="RefSeq" id="WP_222225747.1">
    <property type="nucleotide sequence ID" value="NZ_JARPXG010000019.1"/>
</dbReference>
<comment type="caution">
    <text evidence="2">The sequence shown here is derived from an EMBL/GenBank/DDBJ whole genome shotgun (WGS) entry which is preliminary data.</text>
</comment>
<feature type="transmembrane region" description="Helical" evidence="1">
    <location>
        <begin position="272"/>
        <end position="293"/>
    </location>
</feature>
<feature type="transmembrane region" description="Helical" evidence="1">
    <location>
        <begin position="16"/>
        <end position="35"/>
    </location>
</feature>
<proteinExistence type="predicted"/>
<dbReference type="EMBL" id="JARPXL010000018">
    <property type="protein sequence ID" value="MDT2545734.1"/>
    <property type="molecule type" value="Genomic_DNA"/>
</dbReference>
<protein>
    <submittedName>
        <fullName evidence="2">MFS transporter</fullName>
    </submittedName>
</protein>
<name>A0AAW8TAX3_9ENTE</name>
<accession>A0AAW8TAX3</accession>
<dbReference type="AlphaFoldDB" id="A0AAW8TAX3"/>
<feature type="transmembrane region" description="Helical" evidence="1">
    <location>
        <begin position="181"/>
        <end position="200"/>
    </location>
</feature>